<dbReference type="Proteomes" id="UP001412067">
    <property type="component" value="Unassembled WGS sequence"/>
</dbReference>
<gene>
    <name evidence="2" type="ORF">KSP40_PGU018562</name>
</gene>
<name>A0ABR2LUD7_9ASPA</name>
<accession>A0ABR2LUD7</accession>
<protein>
    <recommendedName>
        <fullName evidence="4">NADH dehydrogenase subunit 6</fullName>
    </recommendedName>
</protein>
<keyword evidence="1" id="KW-0812">Transmembrane</keyword>
<feature type="transmembrane region" description="Helical" evidence="1">
    <location>
        <begin position="22"/>
        <end position="51"/>
    </location>
</feature>
<keyword evidence="3" id="KW-1185">Reference proteome</keyword>
<evidence type="ECO:0008006" key="4">
    <source>
        <dbReference type="Google" id="ProtNLM"/>
    </source>
</evidence>
<evidence type="ECO:0000313" key="2">
    <source>
        <dbReference type="EMBL" id="KAK8950462.1"/>
    </source>
</evidence>
<evidence type="ECO:0000313" key="3">
    <source>
        <dbReference type="Proteomes" id="UP001412067"/>
    </source>
</evidence>
<sequence length="53" mass="5828">MLNNIIILVFANKQDMVSYTGPFTLCVILMFIGACSTISCFGSSVLSFFLLDK</sequence>
<evidence type="ECO:0000256" key="1">
    <source>
        <dbReference type="SAM" id="Phobius"/>
    </source>
</evidence>
<proteinExistence type="predicted"/>
<reference evidence="2 3" key="1">
    <citation type="journal article" date="2022" name="Nat. Plants">
        <title>Genomes of leafy and leafless Platanthera orchids illuminate the evolution of mycoheterotrophy.</title>
        <authorList>
            <person name="Li M.H."/>
            <person name="Liu K.W."/>
            <person name="Li Z."/>
            <person name="Lu H.C."/>
            <person name="Ye Q.L."/>
            <person name="Zhang D."/>
            <person name="Wang J.Y."/>
            <person name="Li Y.F."/>
            <person name="Zhong Z.M."/>
            <person name="Liu X."/>
            <person name="Yu X."/>
            <person name="Liu D.K."/>
            <person name="Tu X.D."/>
            <person name="Liu B."/>
            <person name="Hao Y."/>
            <person name="Liao X.Y."/>
            <person name="Jiang Y.T."/>
            <person name="Sun W.H."/>
            <person name="Chen J."/>
            <person name="Chen Y.Q."/>
            <person name="Ai Y."/>
            <person name="Zhai J.W."/>
            <person name="Wu S.S."/>
            <person name="Zhou Z."/>
            <person name="Hsiao Y.Y."/>
            <person name="Wu W.L."/>
            <person name="Chen Y.Y."/>
            <person name="Lin Y.F."/>
            <person name="Hsu J.L."/>
            <person name="Li C.Y."/>
            <person name="Wang Z.W."/>
            <person name="Zhao X."/>
            <person name="Zhong W.Y."/>
            <person name="Ma X.K."/>
            <person name="Ma L."/>
            <person name="Huang J."/>
            <person name="Chen G.Z."/>
            <person name="Huang M.Z."/>
            <person name="Huang L."/>
            <person name="Peng D.H."/>
            <person name="Luo Y.B."/>
            <person name="Zou S.Q."/>
            <person name="Chen S.P."/>
            <person name="Lan S."/>
            <person name="Tsai W.C."/>
            <person name="Van de Peer Y."/>
            <person name="Liu Z.J."/>
        </authorList>
    </citation>
    <scope>NUCLEOTIDE SEQUENCE [LARGE SCALE GENOMIC DNA]</scope>
    <source>
        <strain evidence="2">Lor288</strain>
    </source>
</reference>
<comment type="caution">
    <text evidence="2">The sequence shown here is derived from an EMBL/GenBank/DDBJ whole genome shotgun (WGS) entry which is preliminary data.</text>
</comment>
<keyword evidence="1" id="KW-1133">Transmembrane helix</keyword>
<organism evidence="2 3">
    <name type="scientific">Platanthera guangdongensis</name>
    <dbReference type="NCBI Taxonomy" id="2320717"/>
    <lineage>
        <taxon>Eukaryota</taxon>
        <taxon>Viridiplantae</taxon>
        <taxon>Streptophyta</taxon>
        <taxon>Embryophyta</taxon>
        <taxon>Tracheophyta</taxon>
        <taxon>Spermatophyta</taxon>
        <taxon>Magnoliopsida</taxon>
        <taxon>Liliopsida</taxon>
        <taxon>Asparagales</taxon>
        <taxon>Orchidaceae</taxon>
        <taxon>Orchidoideae</taxon>
        <taxon>Orchideae</taxon>
        <taxon>Orchidinae</taxon>
        <taxon>Platanthera</taxon>
    </lineage>
</organism>
<keyword evidence="1" id="KW-0472">Membrane</keyword>
<dbReference type="EMBL" id="JBBWWR010000015">
    <property type="protein sequence ID" value="KAK8950462.1"/>
    <property type="molecule type" value="Genomic_DNA"/>
</dbReference>